<proteinExistence type="predicted"/>
<name>A0ABP7JIB2_9PSEU</name>
<organism evidence="1 2">
    <name type="scientific">Amycolatopsis tucumanensis</name>
    <dbReference type="NCBI Taxonomy" id="401106"/>
    <lineage>
        <taxon>Bacteria</taxon>
        <taxon>Bacillati</taxon>
        <taxon>Actinomycetota</taxon>
        <taxon>Actinomycetes</taxon>
        <taxon>Pseudonocardiales</taxon>
        <taxon>Pseudonocardiaceae</taxon>
        <taxon>Amycolatopsis</taxon>
    </lineage>
</organism>
<accession>A0ABP7JIB2</accession>
<comment type="caution">
    <text evidence="1">The sequence shown here is derived from an EMBL/GenBank/DDBJ whole genome shotgun (WGS) entry which is preliminary data.</text>
</comment>
<protein>
    <submittedName>
        <fullName evidence="1">Uncharacterized protein</fullName>
    </submittedName>
</protein>
<dbReference type="EMBL" id="BAABCM010000015">
    <property type="protein sequence ID" value="GAA3845734.1"/>
    <property type="molecule type" value="Genomic_DNA"/>
</dbReference>
<dbReference type="Proteomes" id="UP001501624">
    <property type="component" value="Unassembled WGS sequence"/>
</dbReference>
<keyword evidence="2" id="KW-1185">Reference proteome</keyword>
<gene>
    <name evidence="1" type="ORF">GCM10022380_74820</name>
</gene>
<reference evidence="2" key="1">
    <citation type="journal article" date="2019" name="Int. J. Syst. Evol. Microbiol.">
        <title>The Global Catalogue of Microorganisms (GCM) 10K type strain sequencing project: providing services to taxonomists for standard genome sequencing and annotation.</title>
        <authorList>
            <consortium name="The Broad Institute Genomics Platform"/>
            <consortium name="The Broad Institute Genome Sequencing Center for Infectious Disease"/>
            <person name="Wu L."/>
            <person name="Ma J."/>
        </authorList>
    </citation>
    <scope>NUCLEOTIDE SEQUENCE [LARGE SCALE GENOMIC DNA]</scope>
    <source>
        <strain evidence="2">JCM 17017</strain>
    </source>
</reference>
<sequence>MPEKGFGGAFDLGEGGAELVERAGRGRGGQAAEDLAGFFGGGGDAIEEVHGSECRSSRRIGGLVSRFPSEIVRNSARGG</sequence>
<evidence type="ECO:0000313" key="1">
    <source>
        <dbReference type="EMBL" id="GAA3845734.1"/>
    </source>
</evidence>
<evidence type="ECO:0000313" key="2">
    <source>
        <dbReference type="Proteomes" id="UP001501624"/>
    </source>
</evidence>